<organism evidence="1 2">
    <name type="scientific">Cetraspora pellucida</name>
    <dbReference type="NCBI Taxonomy" id="1433469"/>
    <lineage>
        <taxon>Eukaryota</taxon>
        <taxon>Fungi</taxon>
        <taxon>Fungi incertae sedis</taxon>
        <taxon>Mucoromycota</taxon>
        <taxon>Glomeromycotina</taxon>
        <taxon>Glomeromycetes</taxon>
        <taxon>Diversisporales</taxon>
        <taxon>Gigasporaceae</taxon>
        <taxon>Cetraspora</taxon>
    </lineage>
</organism>
<sequence>MNNIDFKVGEALVAALYKNTTLTHLDLEENHIDIIDYKNFKTTSALEKFSWSTLKHHSRYM</sequence>
<dbReference type="Gene3D" id="3.80.10.10">
    <property type="entry name" value="Ribonuclease Inhibitor"/>
    <property type="match status" value="1"/>
</dbReference>
<dbReference type="InterPro" id="IPR032675">
    <property type="entry name" value="LRR_dom_sf"/>
</dbReference>
<dbReference type="SUPFAM" id="SSF52047">
    <property type="entry name" value="RNI-like"/>
    <property type="match status" value="1"/>
</dbReference>
<accession>A0A9N9NR00</accession>
<evidence type="ECO:0000313" key="2">
    <source>
        <dbReference type="Proteomes" id="UP000789759"/>
    </source>
</evidence>
<dbReference type="AlphaFoldDB" id="A0A9N9NR00"/>
<comment type="caution">
    <text evidence="1">The sequence shown here is derived from an EMBL/GenBank/DDBJ whole genome shotgun (WGS) entry which is preliminary data.</text>
</comment>
<protein>
    <submittedName>
        <fullName evidence="1">5413_t:CDS:1</fullName>
    </submittedName>
</protein>
<reference evidence="1" key="1">
    <citation type="submission" date="2021-06" db="EMBL/GenBank/DDBJ databases">
        <authorList>
            <person name="Kallberg Y."/>
            <person name="Tangrot J."/>
            <person name="Rosling A."/>
        </authorList>
    </citation>
    <scope>NUCLEOTIDE SEQUENCE</scope>
    <source>
        <strain evidence="1">FL966</strain>
    </source>
</reference>
<dbReference type="EMBL" id="CAJVQA010018172">
    <property type="protein sequence ID" value="CAG8752503.1"/>
    <property type="molecule type" value="Genomic_DNA"/>
</dbReference>
<evidence type="ECO:0000313" key="1">
    <source>
        <dbReference type="EMBL" id="CAG8752503.1"/>
    </source>
</evidence>
<gene>
    <name evidence="1" type="ORF">CPELLU_LOCUS14793</name>
</gene>
<keyword evidence="2" id="KW-1185">Reference proteome</keyword>
<name>A0A9N9NR00_9GLOM</name>
<dbReference type="Proteomes" id="UP000789759">
    <property type="component" value="Unassembled WGS sequence"/>
</dbReference>
<proteinExistence type="predicted"/>